<reference evidence="5 6" key="1">
    <citation type="journal article" date="2011" name="Proc. Natl. Acad. Sci. U.S.A.">
        <title>Genome and transcriptome analyses of the mountain pine beetle-fungal symbiont Grosmannia clavigera, a lodgepole pine pathogen.</title>
        <authorList>
            <person name="DiGuistini S."/>
            <person name="Wang Y."/>
            <person name="Liao N.Y."/>
            <person name="Taylor G."/>
            <person name="Tanguay P."/>
            <person name="Feau N."/>
            <person name="Henrissat B."/>
            <person name="Chan S.K."/>
            <person name="Hesse-Orce U."/>
            <person name="Alamouti S.M."/>
            <person name="Tsui C.K.M."/>
            <person name="Docking R.T."/>
            <person name="Levasseur A."/>
            <person name="Haridas S."/>
            <person name="Robertson G."/>
            <person name="Birol I."/>
            <person name="Holt R.A."/>
            <person name="Marra M.A."/>
            <person name="Hamelin R.C."/>
            <person name="Hirst M."/>
            <person name="Jones S.J.M."/>
            <person name="Bohlmann J."/>
            <person name="Breuil C."/>
        </authorList>
    </citation>
    <scope>NUCLEOTIDE SEQUENCE [LARGE SCALE GENOMIC DNA]</scope>
    <source>
        <strain evidence="6">kw1407 / UAMH 11150</strain>
    </source>
</reference>
<dbReference type="GO" id="GO:0003838">
    <property type="term" value="F:sterol 24-C-methyltransferase activity"/>
    <property type="evidence" value="ECO:0007669"/>
    <property type="project" value="TreeGrafter"/>
</dbReference>
<dbReference type="InterPro" id="IPR050447">
    <property type="entry name" value="Erg6_SMT_methyltransf"/>
</dbReference>
<name>F0XRD1_GROCL</name>
<evidence type="ECO:0000256" key="1">
    <source>
        <dbReference type="ARBA" id="ARBA00022679"/>
    </source>
</evidence>
<dbReference type="InterPro" id="IPR013216">
    <property type="entry name" value="Methyltransf_11"/>
</dbReference>
<comment type="similarity">
    <text evidence="2">Belongs to the class I-like SAM-binding methyltransferase superfamily. Erg6/SMT family.</text>
</comment>
<dbReference type="PANTHER" id="PTHR44068:SF1">
    <property type="entry name" value="HYPOTHETICAL LOC100005854"/>
    <property type="match status" value="1"/>
</dbReference>
<keyword evidence="3" id="KW-1133">Transmembrane helix</keyword>
<dbReference type="GO" id="GO:0006696">
    <property type="term" value="P:ergosterol biosynthetic process"/>
    <property type="evidence" value="ECO:0007669"/>
    <property type="project" value="TreeGrafter"/>
</dbReference>
<dbReference type="InParanoid" id="F0XRD1"/>
<keyword evidence="6" id="KW-1185">Reference proteome</keyword>
<dbReference type="GO" id="GO:0032259">
    <property type="term" value="P:methylation"/>
    <property type="evidence" value="ECO:0007669"/>
    <property type="project" value="UniProtKB-KW"/>
</dbReference>
<protein>
    <submittedName>
        <fullName evidence="5">Methyltransferase type 11</fullName>
    </submittedName>
</protein>
<dbReference type="PANTHER" id="PTHR44068">
    <property type="entry name" value="ZGC:194242"/>
    <property type="match status" value="1"/>
</dbReference>
<dbReference type="STRING" id="655863.F0XRD1"/>
<dbReference type="SUPFAM" id="SSF53335">
    <property type="entry name" value="S-adenosyl-L-methionine-dependent methyltransferases"/>
    <property type="match status" value="1"/>
</dbReference>
<feature type="transmembrane region" description="Helical" evidence="3">
    <location>
        <begin position="238"/>
        <end position="256"/>
    </location>
</feature>
<evidence type="ECO:0000256" key="2">
    <source>
        <dbReference type="ARBA" id="ARBA00038188"/>
    </source>
</evidence>
<evidence type="ECO:0000256" key="3">
    <source>
        <dbReference type="SAM" id="Phobius"/>
    </source>
</evidence>
<dbReference type="EMBL" id="GL629807">
    <property type="protein sequence ID" value="EFW99813.1"/>
    <property type="molecule type" value="Genomic_DNA"/>
</dbReference>
<evidence type="ECO:0000313" key="5">
    <source>
        <dbReference type="EMBL" id="EFW99813.1"/>
    </source>
</evidence>
<dbReference type="HOGENOM" id="CLU_039068_2_0_1"/>
<evidence type="ECO:0000259" key="4">
    <source>
        <dbReference type="Pfam" id="PF08241"/>
    </source>
</evidence>
<dbReference type="Pfam" id="PF08241">
    <property type="entry name" value="Methyltransf_11"/>
    <property type="match status" value="1"/>
</dbReference>
<keyword evidence="1 5" id="KW-0808">Transferase</keyword>
<dbReference type="GeneID" id="25974174"/>
<dbReference type="OrthoDB" id="540004at2759"/>
<dbReference type="AlphaFoldDB" id="F0XRD1"/>
<dbReference type="Gene3D" id="3.40.50.150">
    <property type="entry name" value="Vaccinia Virus protein VP39"/>
    <property type="match status" value="1"/>
</dbReference>
<dbReference type="eggNOG" id="KOG1269">
    <property type="taxonomic scope" value="Eukaryota"/>
</dbReference>
<keyword evidence="5" id="KW-0489">Methyltransferase</keyword>
<proteinExistence type="inferred from homology"/>
<dbReference type="RefSeq" id="XP_014169228.1">
    <property type="nucleotide sequence ID" value="XM_014313753.1"/>
</dbReference>
<gene>
    <name evidence="5" type="ORF">CMQ_131</name>
</gene>
<evidence type="ECO:0000313" key="6">
    <source>
        <dbReference type="Proteomes" id="UP000007796"/>
    </source>
</evidence>
<keyword evidence="3" id="KW-0472">Membrane</keyword>
<organism evidence="6">
    <name type="scientific">Grosmannia clavigera (strain kw1407 / UAMH 11150)</name>
    <name type="common">Blue stain fungus</name>
    <name type="synonym">Graphiocladiella clavigera</name>
    <dbReference type="NCBI Taxonomy" id="655863"/>
    <lineage>
        <taxon>Eukaryota</taxon>
        <taxon>Fungi</taxon>
        <taxon>Dikarya</taxon>
        <taxon>Ascomycota</taxon>
        <taxon>Pezizomycotina</taxon>
        <taxon>Sordariomycetes</taxon>
        <taxon>Sordariomycetidae</taxon>
        <taxon>Ophiostomatales</taxon>
        <taxon>Ophiostomataceae</taxon>
        <taxon>Leptographium</taxon>
    </lineage>
</organism>
<keyword evidence="3" id="KW-0812">Transmembrane</keyword>
<sequence length="301" mass="34032">MTDFNESYSEAAPLINNNPALQDYYASLESRIGYRLILGGTRHFGYYDSPNAFPLPFGCALRRMEAKLLEFLALPAGSQIMDAGCGVGHVALYMARHGMRVTAIDVVDRHIVKAKRNVQKAHLPVTVEKMDYHHLEAIADDSHEGVYTMETFVHATDPEAVLAGFHRILRPGGRLALFEYDHLLEQNEAPSDLTQSMRKINEYAAMPTNSRSDPGQYRIWLEAAGFTDVQVRDISANIRPMLLVFWLLAVVPYFFVRLLHLEKYFINTVAGYNAYRGQAYWRYVAVTASKPGGPIEERKTK</sequence>
<accession>F0XRD1</accession>
<feature type="domain" description="Methyltransferase type 11" evidence="4">
    <location>
        <begin position="82"/>
        <end position="176"/>
    </location>
</feature>
<dbReference type="GO" id="GO:0005783">
    <property type="term" value="C:endoplasmic reticulum"/>
    <property type="evidence" value="ECO:0007669"/>
    <property type="project" value="TreeGrafter"/>
</dbReference>
<dbReference type="Proteomes" id="UP000007796">
    <property type="component" value="Unassembled WGS sequence"/>
</dbReference>
<dbReference type="CDD" id="cd02440">
    <property type="entry name" value="AdoMet_MTases"/>
    <property type="match status" value="1"/>
</dbReference>
<dbReference type="InterPro" id="IPR029063">
    <property type="entry name" value="SAM-dependent_MTases_sf"/>
</dbReference>